<dbReference type="EMBL" id="LBVP01000001">
    <property type="protein sequence ID" value="KKQ90165.1"/>
    <property type="molecule type" value="Genomic_DNA"/>
</dbReference>
<dbReference type="InterPro" id="IPR003362">
    <property type="entry name" value="Bact_transf"/>
</dbReference>
<accession>A0A0G0LQC4</accession>
<feature type="transmembrane region" description="Helical" evidence="8">
    <location>
        <begin position="12"/>
        <end position="33"/>
    </location>
</feature>
<dbReference type="PANTHER" id="PTHR30576">
    <property type="entry name" value="COLANIC BIOSYNTHESIS UDP-GLUCOSE LIPID CARRIER TRANSFERASE"/>
    <property type="match status" value="1"/>
</dbReference>
<gene>
    <name evidence="10" type="ORF">UT12_C0001G0033</name>
</gene>
<dbReference type="Pfam" id="PF02397">
    <property type="entry name" value="Bac_transf"/>
    <property type="match status" value="1"/>
</dbReference>
<evidence type="ECO:0000256" key="6">
    <source>
        <dbReference type="ARBA" id="ARBA00022989"/>
    </source>
</evidence>
<reference evidence="10 11" key="1">
    <citation type="journal article" date="2015" name="Nature">
        <title>rRNA introns, odd ribosomes, and small enigmatic genomes across a large radiation of phyla.</title>
        <authorList>
            <person name="Brown C.T."/>
            <person name="Hug L.A."/>
            <person name="Thomas B.C."/>
            <person name="Sharon I."/>
            <person name="Castelle C.J."/>
            <person name="Singh A."/>
            <person name="Wilkins M.J."/>
            <person name="Williams K.H."/>
            <person name="Banfield J.F."/>
        </authorList>
    </citation>
    <scope>NUCLEOTIDE SEQUENCE [LARGE SCALE GENOMIC DNA]</scope>
</reference>
<dbReference type="GO" id="GO:0005886">
    <property type="term" value="C:plasma membrane"/>
    <property type="evidence" value="ECO:0007669"/>
    <property type="project" value="UniProtKB-SubCell"/>
</dbReference>
<evidence type="ECO:0000313" key="10">
    <source>
        <dbReference type="EMBL" id="KKQ90165.1"/>
    </source>
</evidence>
<organism evidence="10 11">
    <name type="scientific">Candidatus Curtissbacteria bacterium GW2011_GWC2_38_9</name>
    <dbReference type="NCBI Taxonomy" id="1618414"/>
    <lineage>
        <taxon>Bacteria</taxon>
        <taxon>Candidatus Curtissiibacteriota</taxon>
    </lineage>
</organism>
<dbReference type="PATRIC" id="fig|1618414.3.peg.32"/>
<dbReference type="Proteomes" id="UP000034893">
    <property type="component" value="Unassembled WGS sequence"/>
</dbReference>
<evidence type="ECO:0000256" key="5">
    <source>
        <dbReference type="ARBA" id="ARBA00022692"/>
    </source>
</evidence>
<dbReference type="AlphaFoldDB" id="A0A0G0LQC4"/>
<evidence type="ECO:0000256" key="4">
    <source>
        <dbReference type="ARBA" id="ARBA00022679"/>
    </source>
</evidence>
<evidence type="ECO:0000256" key="7">
    <source>
        <dbReference type="ARBA" id="ARBA00023136"/>
    </source>
</evidence>
<keyword evidence="5 8" id="KW-0812">Transmembrane</keyword>
<protein>
    <submittedName>
        <fullName evidence="10">Putative exopolysaccharide production protein</fullName>
    </submittedName>
</protein>
<evidence type="ECO:0000256" key="1">
    <source>
        <dbReference type="ARBA" id="ARBA00004236"/>
    </source>
</evidence>
<evidence type="ECO:0000256" key="2">
    <source>
        <dbReference type="ARBA" id="ARBA00006464"/>
    </source>
</evidence>
<evidence type="ECO:0000313" key="11">
    <source>
        <dbReference type="Proteomes" id="UP000034893"/>
    </source>
</evidence>
<dbReference type="GO" id="GO:0016780">
    <property type="term" value="F:phosphotransferase activity, for other substituted phosphate groups"/>
    <property type="evidence" value="ECO:0007669"/>
    <property type="project" value="TreeGrafter"/>
</dbReference>
<evidence type="ECO:0000256" key="3">
    <source>
        <dbReference type="ARBA" id="ARBA00022475"/>
    </source>
</evidence>
<feature type="domain" description="Bacterial sugar transferase" evidence="9">
    <location>
        <begin position="7"/>
        <end position="210"/>
    </location>
</feature>
<name>A0A0G0LQC4_9BACT</name>
<evidence type="ECO:0000259" key="9">
    <source>
        <dbReference type="Pfam" id="PF02397"/>
    </source>
</evidence>
<evidence type="ECO:0000256" key="8">
    <source>
        <dbReference type="SAM" id="Phobius"/>
    </source>
</evidence>
<keyword evidence="3" id="KW-1003">Cell membrane</keyword>
<comment type="similarity">
    <text evidence="2">Belongs to the bacterial sugar transferase family.</text>
</comment>
<comment type="subcellular location">
    <subcellularLocation>
        <location evidence="1">Cell membrane</location>
    </subcellularLocation>
</comment>
<keyword evidence="4" id="KW-0808">Transferase</keyword>
<keyword evidence="6 8" id="KW-1133">Transmembrane helix</keyword>
<comment type="caution">
    <text evidence="10">The sequence shown here is derived from an EMBL/GenBank/DDBJ whole genome shotgun (WGS) entry which is preliminary data.</text>
</comment>
<sequence>MFYDLTKRTIDIFGSLVALVIFSPIMILLTMLIKLTSTGPIFYMPERVGKEGKLFNMLKFRSMHMYKIKGKLVHAEKYLESHPKLLRQYQKNSFKLTRDPRITPIGKILRKFSLDELPQLVNVLIGDMSLVGPRAYQNDELIHQQKVYPASRKYVKIISKARPGASGPWQVSGRSFINFDKRVEMDAKYIKRRSIIYDLWIIIKTPFVMISTQGAI</sequence>
<proteinExistence type="inferred from homology"/>
<dbReference type="PANTHER" id="PTHR30576:SF4">
    <property type="entry name" value="UNDECAPRENYL-PHOSPHATE GALACTOSE PHOSPHOTRANSFERASE"/>
    <property type="match status" value="1"/>
</dbReference>
<keyword evidence="7 8" id="KW-0472">Membrane</keyword>